<organism evidence="2 3">
    <name type="scientific">Staphylococcus haemolyticus</name>
    <dbReference type="NCBI Taxonomy" id="1283"/>
    <lineage>
        <taxon>Bacteria</taxon>
        <taxon>Bacillati</taxon>
        <taxon>Bacillota</taxon>
        <taxon>Bacilli</taxon>
        <taxon>Bacillales</taxon>
        <taxon>Staphylococcaceae</taxon>
        <taxon>Staphylococcus</taxon>
    </lineage>
</organism>
<dbReference type="Proteomes" id="UP000238153">
    <property type="component" value="Unassembled WGS sequence"/>
</dbReference>
<feature type="non-terminal residue" evidence="2">
    <location>
        <position position="209"/>
    </location>
</feature>
<dbReference type="EMBL" id="PGWX01000596">
    <property type="protein sequence ID" value="PPJ68792.1"/>
    <property type="molecule type" value="Genomic_DNA"/>
</dbReference>
<evidence type="ECO:0000313" key="3">
    <source>
        <dbReference type="Proteomes" id="UP000238153"/>
    </source>
</evidence>
<dbReference type="GO" id="GO:0004803">
    <property type="term" value="F:transposase activity"/>
    <property type="evidence" value="ECO:0007669"/>
    <property type="project" value="InterPro"/>
</dbReference>
<dbReference type="AlphaFoldDB" id="A0A7Z1MXH8"/>
<protein>
    <submittedName>
        <fullName evidence="2">IS5/IS1182 family transposase</fullName>
    </submittedName>
</protein>
<reference evidence="2 3" key="1">
    <citation type="submission" date="2017-11" db="EMBL/GenBank/DDBJ databases">
        <authorList>
            <person name="Founou R.C."/>
            <person name="Founou L."/>
            <person name="Allam M."/>
            <person name="Ismail A."/>
            <person name="Essack S.Y."/>
        </authorList>
    </citation>
    <scope>NUCLEOTIDE SEQUENCE [LARGE SCALE GENOMIC DNA]</scope>
    <source>
        <strain evidence="2 3">G811N2B1</strain>
    </source>
</reference>
<sequence>ENTIRHFRNRMTETGTLKRVMKAFDWQLHKKGYIPMAGQIIDASLVPAPKQRNTDDERQAIKDGKSAQDIWPDDPAKAAQKDTDARWTLKIGGKVRYKDGKPLPMIALPVFGYKSHISIDRRYGFIRAGKVTSAAHADGRMLRHVIAENSSSEVWADTAYRSRTNETWLADRMLTSRIHRRKPKGKPMPKATARANAAKSAIRARVEHV</sequence>
<evidence type="ECO:0000313" key="2">
    <source>
        <dbReference type="EMBL" id="PPJ68792.1"/>
    </source>
</evidence>
<dbReference type="PANTHER" id="PTHR35604">
    <property type="entry name" value="TRANSPOSASE INSH FOR INSERTION SEQUENCE ELEMENT IS5A-RELATED"/>
    <property type="match status" value="1"/>
</dbReference>
<dbReference type="Pfam" id="PF01609">
    <property type="entry name" value="DDE_Tnp_1"/>
    <property type="match status" value="1"/>
</dbReference>
<gene>
    <name evidence="2" type="ORF">CV019_15030</name>
</gene>
<comment type="caution">
    <text evidence="2">The sequence shown here is derived from an EMBL/GenBank/DDBJ whole genome shotgun (WGS) entry which is preliminary data.</text>
</comment>
<feature type="domain" description="Transposase IS4-like" evidence="1">
    <location>
        <begin position="39"/>
        <end position="209"/>
    </location>
</feature>
<evidence type="ECO:0000259" key="1">
    <source>
        <dbReference type="Pfam" id="PF01609"/>
    </source>
</evidence>
<dbReference type="PANTHER" id="PTHR35604:SF2">
    <property type="entry name" value="TRANSPOSASE INSH FOR INSERTION SEQUENCE ELEMENT IS5A-RELATED"/>
    <property type="match status" value="1"/>
</dbReference>
<proteinExistence type="predicted"/>
<feature type="non-terminal residue" evidence="2">
    <location>
        <position position="1"/>
    </location>
</feature>
<name>A0A7Z1MXH8_STAHA</name>
<dbReference type="InterPro" id="IPR002559">
    <property type="entry name" value="Transposase_11"/>
</dbReference>
<accession>A0A7Z1MXH8</accession>
<dbReference type="GO" id="GO:0006313">
    <property type="term" value="P:DNA transposition"/>
    <property type="evidence" value="ECO:0007669"/>
    <property type="project" value="InterPro"/>
</dbReference>
<dbReference type="GO" id="GO:0003677">
    <property type="term" value="F:DNA binding"/>
    <property type="evidence" value="ECO:0007669"/>
    <property type="project" value="InterPro"/>
</dbReference>